<proteinExistence type="predicted"/>
<dbReference type="InterPro" id="IPR007110">
    <property type="entry name" value="Ig-like_dom"/>
</dbReference>
<dbReference type="GO" id="GO:0009653">
    <property type="term" value="P:anatomical structure morphogenesis"/>
    <property type="evidence" value="ECO:0007669"/>
    <property type="project" value="UniProtKB-ARBA"/>
</dbReference>
<evidence type="ECO:0008006" key="10">
    <source>
        <dbReference type="Google" id="ProtNLM"/>
    </source>
</evidence>
<feature type="compositionally biased region" description="Polar residues" evidence="4">
    <location>
        <begin position="536"/>
        <end position="547"/>
    </location>
</feature>
<dbReference type="InterPro" id="IPR013783">
    <property type="entry name" value="Ig-like_fold"/>
</dbReference>
<evidence type="ECO:0000313" key="8">
    <source>
        <dbReference type="EMBL" id="KAL1381067.1"/>
    </source>
</evidence>
<evidence type="ECO:0000256" key="3">
    <source>
        <dbReference type="ARBA" id="ARBA00023319"/>
    </source>
</evidence>
<dbReference type="PANTHER" id="PTHR44170">
    <property type="entry name" value="PROTEIN SIDEKICK"/>
    <property type="match status" value="1"/>
</dbReference>
<dbReference type="Pfam" id="PF00041">
    <property type="entry name" value="fn3"/>
    <property type="match status" value="1"/>
</dbReference>
<dbReference type="AlphaFoldDB" id="A0ABD1CXA8"/>
<dbReference type="InterPro" id="IPR003599">
    <property type="entry name" value="Ig_sub"/>
</dbReference>
<dbReference type="GO" id="GO:0030154">
    <property type="term" value="P:cell differentiation"/>
    <property type="evidence" value="ECO:0007669"/>
    <property type="project" value="UniProtKB-ARBA"/>
</dbReference>
<keyword evidence="5" id="KW-1133">Transmembrane helix</keyword>
<feature type="region of interest" description="Disordered" evidence="4">
    <location>
        <begin position="493"/>
        <end position="568"/>
    </location>
</feature>
<gene>
    <name evidence="8" type="ORF">pipiens_003484</name>
</gene>
<evidence type="ECO:0000256" key="2">
    <source>
        <dbReference type="ARBA" id="ARBA00023157"/>
    </source>
</evidence>
<feature type="compositionally biased region" description="Polar residues" evidence="4">
    <location>
        <begin position="342"/>
        <end position="363"/>
    </location>
</feature>
<dbReference type="InterPro" id="IPR036116">
    <property type="entry name" value="FN3_sf"/>
</dbReference>
<dbReference type="Proteomes" id="UP001562425">
    <property type="component" value="Unassembled WGS sequence"/>
</dbReference>
<evidence type="ECO:0000256" key="4">
    <source>
        <dbReference type="SAM" id="MobiDB-lite"/>
    </source>
</evidence>
<keyword evidence="9" id="KW-1185">Reference proteome</keyword>
<evidence type="ECO:0000256" key="1">
    <source>
        <dbReference type="ARBA" id="ARBA00022737"/>
    </source>
</evidence>
<feature type="domain" description="Fibronectin type-III" evidence="7">
    <location>
        <begin position="181"/>
        <end position="273"/>
    </location>
</feature>
<dbReference type="InterPro" id="IPR003598">
    <property type="entry name" value="Ig_sub2"/>
</dbReference>
<dbReference type="PROSITE" id="PS50853">
    <property type="entry name" value="FN3"/>
    <property type="match status" value="1"/>
</dbReference>
<dbReference type="SMART" id="SM00409">
    <property type="entry name" value="IG"/>
    <property type="match status" value="2"/>
</dbReference>
<dbReference type="SMART" id="SM00408">
    <property type="entry name" value="IGc2"/>
    <property type="match status" value="2"/>
</dbReference>
<dbReference type="Gene3D" id="2.60.40.10">
    <property type="entry name" value="Immunoglobulins"/>
    <property type="match status" value="3"/>
</dbReference>
<feature type="domain" description="Ig-like" evidence="6">
    <location>
        <begin position="16"/>
        <end position="71"/>
    </location>
</feature>
<dbReference type="SMART" id="SM00060">
    <property type="entry name" value="FN3"/>
    <property type="match status" value="1"/>
</dbReference>
<evidence type="ECO:0000313" key="9">
    <source>
        <dbReference type="Proteomes" id="UP001562425"/>
    </source>
</evidence>
<feature type="region of interest" description="Disordered" evidence="4">
    <location>
        <begin position="342"/>
        <end position="373"/>
    </location>
</feature>
<dbReference type="EMBL" id="JBEHCU010008818">
    <property type="protein sequence ID" value="KAL1381067.1"/>
    <property type="molecule type" value="Genomic_DNA"/>
</dbReference>
<comment type="caution">
    <text evidence="8">The sequence shown here is derived from an EMBL/GenBank/DDBJ whole genome shotgun (WGS) entry which is preliminary data.</text>
</comment>
<dbReference type="InterPro" id="IPR036179">
    <property type="entry name" value="Ig-like_dom_sf"/>
</dbReference>
<reference evidence="8 9" key="1">
    <citation type="submission" date="2024-05" db="EMBL/GenBank/DDBJ databases">
        <title>Culex pipiens pipiens assembly and annotation.</title>
        <authorList>
            <person name="Alout H."/>
            <person name="Durand T."/>
        </authorList>
    </citation>
    <scope>NUCLEOTIDE SEQUENCE [LARGE SCALE GENOMIC DNA]</scope>
    <source>
        <strain evidence="8">HA-2024</strain>
        <tissue evidence="8">Whole body</tissue>
    </source>
</reference>
<keyword evidence="5" id="KW-0812">Transmembrane</keyword>
<feature type="transmembrane region" description="Helical" evidence="5">
    <location>
        <begin position="289"/>
        <end position="314"/>
    </location>
</feature>
<sequence>MNTEFPIGKPLNEEHIRWERIGYDMTIKTSTTYANGTSYLHIKDARREDVGNFRCIADNRVANPTSRDVLLIVKFIPEIDKSPPMLRAATSAGERGRLPCRAQSAPRPKFYWSRGGQSLNVNQTSKYYVEYKQIDSLTYESILLIERVASNDYGQYECTARNELGSVKELVRLDVTSPPDPPLSLNILNATHDSVTVAWTPGFDGGMKANYRIRYREANNDHYRYEDSLANSHKLTITGLRMNTLYLFSVMASNALGSSKYLPDLTRAQTKGPDPMPSELAEKAELPSFVIFCIALAGLCLLVVNAGLVAWFIIKKRAKDSSNQNSKSATIEMYAPSSYNDTVTGETLSSVSEKSDSYSNDGSQPDYMDETRKKAASTYLVENSDMPPPRYQKDGTLPHYPNNIGAAHTRTLPHPRHNNGPYEQQRSRDDQLIGKNNYVTAPSPGPPLDGSYYNMNSDRYLSYPPMPLGFQDYPPMEFSTPPPLPVIPALPANTNGTLRRGGGASARAMVPPPDVTHHTQHSALNSTTSSGGGPLNISQVSTSTPKQPQGILKDPNKPRNQASGGSQQQVMNHLNSIGGGLQMLGVVQQGQLNPSPVPSMIPGGPGSGGLIVPVSGSSLGNNLLIGTYDPSSTNLSSFNASLGYTDADGHLV</sequence>
<evidence type="ECO:0000256" key="5">
    <source>
        <dbReference type="SAM" id="Phobius"/>
    </source>
</evidence>
<dbReference type="GO" id="GO:0007155">
    <property type="term" value="P:cell adhesion"/>
    <property type="evidence" value="ECO:0007669"/>
    <property type="project" value="UniProtKB-ARBA"/>
</dbReference>
<evidence type="ECO:0000259" key="6">
    <source>
        <dbReference type="PROSITE" id="PS50835"/>
    </source>
</evidence>
<keyword evidence="3" id="KW-0393">Immunoglobulin domain</keyword>
<dbReference type="PANTHER" id="PTHR44170:SF6">
    <property type="entry name" value="CONTACTIN"/>
    <property type="match status" value="1"/>
</dbReference>
<keyword evidence="1" id="KW-0677">Repeat</keyword>
<evidence type="ECO:0000259" key="7">
    <source>
        <dbReference type="PROSITE" id="PS50853"/>
    </source>
</evidence>
<dbReference type="Pfam" id="PF07679">
    <property type="entry name" value="I-set"/>
    <property type="match status" value="1"/>
</dbReference>
<organism evidence="8 9">
    <name type="scientific">Culex pipiens pipiens</name>
    <name type="common">Northern house mosquito</name>
    <dbReference type="NCBI Taxonomy" id="38569"/>
    <lineage>
        <taxon>Eukaryota</taxon>
        <taxon>Metazoa</taxon>
        <taxon>Ecdysozoa</taxon>
        <taxon>Arthropoda</taxon>
        <taxon>Hexapoda</taxon>
        <taxon>Insecta</taxon>
        <taxon>Pterygota</taxon>
        <taxon>Neoptera</taxon>
        <taxon>Endopterygota</taxon>
        <taxon>Diptera</taxon>
        <taxon>Nematocera</taxon>
        <taxon>Culicoidea</taxon>
        <taxon>Culicidae</taxon>
        <taxon>Culicinae</taxon>
        <taxon>Culicini</taxon>
        <taxon>Culex</taxon>
        <taxon>Culex</taxon>
    </lineage>
</organism>
<dbReference type="SUPFAM" id="SSF48726">
    <property type="entry name" value="Immunoglobulin"/>
    <property type="match status" value="2"/>
</dbReference>
<keyword evidence="2" id="KW-1015">Disulfide bond</keyword>
<dbReference type="InterPro" id="IPR013098">
    <property type="entry name" value="Ig_I-set"/>
</dbReference>
<feature type="region of interest" description="Disordered" evidence="4">
    <location>
        <begin position="402"/>
        <end position="426"/>
    </location>
</feature>
<protein>
    <recommendedName>
        <fullName evidence="10">Nephrin</fullName>
    </recommendedName>
</protein>
<name>A0ABD1CXA8_CULPP</name>
<feature type="domain" description="Ig-like" evidence="6">
    <location>
        <begin position="77"/>
        <end position="176"/>
    </location>
</feature>
<dbReference type="SUPFAM" id="SSF49265">
    <property type="entry name" value="Fibronectin type III"/>
    <property type="match status" value="1"/>
</dbReference>
<feature type="compositionally biased region" description="Polar residues" evidence="4">
    <location>
        <begin position="558"/>
        <end position="568"/>
    </location>
</feature>
<accession>A0ABD1CXA8</accession>
<keyword evidence="5" id="KW-0472">Membrane</keyword>
<dbReference type="PROSITE" id="PS50835">
    <property type="entry name" value="IG_LIKE"/>
    <property type="match status" value="2"/>
</dbReference>
<dbReference type="CDD" id="cd00063">
    <property type="entry name" value="FN3"/>
    <property type="match status" value="1"/>
</dbReference>
<dbReference type="FunFam" id="2.60.40.10:FF:000032">
    <property type="entry name" value="palladin isoform X1"/>
    <property type="match status" value="1"/>
</dbReference>
<dbReference type="GO" id="GO:0016020">
    <property type="term" value="C:membrane"/>
    <property type="evidence" value="ECO:0007669"/>
    <property type="project" value="UniProtKB-SubCell"/>
</dbReference>
<dbReference type="InterPro" id="IPR003961">
    <property type="entry name" value="FN3_dom"/>
</dbReference>